<reference evidence="1" key="1">
    <citation type="submission" date="2018-06" db="EMBL/GenBank/DDBJ databases">
        <authorList>
            <person name="Zhirakovskaya E."/>
        </authorList>
    </citation>
    <scope>NUCLEOTIDE SEQUENCE</scope>
</reference>
<sequence length="68" mass="7747">MKKNKNLTSEEYDEAMAYEYTGLINALGYLCQEATQAKLELVCLHLNIAIDELKEHRRPDTKSNSKTG</sequence>
<dbReference type="AlphaFoldDB" id="A0A3B0R6T2"/>
<gene>
    <name evidence="1" type="ORF">MNBD_ALPHA02-1121</name>
</gene>
<organism evidence="1">
    <name type="scientific">hydrothermal vent metagenome</name>
    <dbReference type="NCBI Taxonomy" id="652676"/>
    <lineage>
        <taxon>unclassified sequences</taxon>
        <taxon>metagenomes</taxon>
        <taxon>ecological metagenomes</taxon>
    </lineage>
</organism>
<accession>A0A3B0R6T2</accession>
<evidence type="ECO:0000313" key="1">
    <source>
        <dbReference type="EMBL" id="VAV87831.1"/>
    </source>
</evidence>
<protein>
    <submittedName>
        <fullName evidence="1">Uncharacterized protein</fullName>
    </submittedName>
</protein>
<dbReference type="EMBL" id="UOED01000030">
    <property type="protein sequence ID" value="VAV87831.1"/>
    <property type="molecule type" value="Genomic_DNA"/>
</dbReference>
<name>A0A3B0R6T2_9ZZZZ</name>
<proteinExistence type="predicted"/>